<feature type="chain" id="PRO_5045442504" evidence="2">
    <location>
        <begin position="25"/>
        <end position="289"/>
    </location>
</feature>
<proteinExistence type="predicted"/>
<dbReference type="SUPFAM" id="SSF53474">
    <property type="entry name" value="alpha/beta-Hydrolases"/>
    <property type="match status" value="1"/>
</dbReference>
<dbReference type="Gene3D" id="3.40.50.1820">
    <property type="entry name" value="alpha/beta hydrolase"/>
    <property type="match status" value="1"/>
</dbReference>
<dbReference type="PANTHER" id="PTHR48081:SF6">
    <property type="entry name" value="PEPTIDASE S9 PROLYL OLIGOPEPTIDASE CATALYTIC DOMAIN-CONTAINING PROTEIN"/>
    <property type="match status" value="1"/>
</dbReference>
<keyword evidence="2" id="KW-0732">Signal</keyword>
<gene>
    <name evidence="4" type="ORF">H5985_07130</name>
</gene>
<evidence type="ECO:0000313" key="4">
    <source>
        <dbReference type="EMBL" id="MBM6929037.1"/>
    </source>
</evidence>
<protein>
    <submittedName>
        <fullName evidence="4">Alpha/beta hydrolase</fullName>
    </submittedName>
</protein>
<evidence type="ECO:0000256" key="2">
    <source>
        <dbReference type="SAM" id="SignalP"/>
    </source>
</evidence>
<dbReference type="InterPro" id="IPR050300">
    <property type="entry name" value="GDXG_lipolytic_enzyme"/>
</dbReference>
<dbReference type="Proteomes" id="UP000777002">
    <property type="component" value="Unassembled WGS sequence"/>
</dbReference>
<feature type="domain" description="Alpha/beta hydrolase fold-3" evidence="3">
    <location>
        <begin position="79"/>
        <end position="263"/>
    </location>
</feature>
<dbReference type="Pfam" id="PF07859">
    <property type="entry name" value="Abhydrolase_3"/>
    <property type="match status" value="1"/>
</dbReference>
<dbReference type="EMBL" id="JACJKX010000013">
    <property type="protein sequence ID" value="MBM6929037.1"/>
    <property type="molecule type" value="Genomic_DNA"/>
</dbReference>
<dbReference type="InterPro" id="IPR029058">
    <property type="entry name" value="AB_hydrolase_fold"/>
</dbReference>
<accession>A0ABS2GW13</accession>
<organism evidence="4 5">
    <name type="scientific">Parasutterella secunda</name>
    <dbReference type="NCBI Taxonomy" id="626947"/>
    <lineage>
        <taxon>Bacteria</taxon>
        <taxon>Pseudomonadati</taxon>
        <taxon>Pseudomonadota</taxon>
        <taxon>Betaproteobacteria</taxon>
        <taxon>Burkholderiales</taxon>
        <taxon>Sutterellaceae</taxon>
        <taxon>Parasutterella</taxon>
    </lineage>
</organism>
<evidence type="ECO:0000259" key="3">
    <source>
        <dbReference type="Pfam" id="PF07859"/>
    </source>
</evidence>
<dbReference type="PANTHER" id="PTHR48081">
    <property type="entry name" value="AB HYDROLASE SUPERFAMILY PROTEIN C4A8.06C"/>
    <property type="match status" value="1"/>
</dbReference>
<keyword evidence="1 4" id="KW-0378">Hydrolase</keyword>
<comment type="caution">
    <text evidence="4">The sequence shown here is derived from an EMBL/GenBank/DDBJ whole genome shotgun (WGS) entry which is preliminary data.</text>
</comment>
<dbReference type="RefSeq" id="WP_205050626.1">
    <property type="nucleotide sequence ID" value="NZ_JACJKX010000013.1"/>
</dbReference>
<dbReference type="InterPro" id="IPR013094">
    <property type="entry name" value="AB_hydrolase_3"/>
</dbReference>
<evidence type="ECO:0000256" key="1">
    <source>
        <dbReference type="ARBA" id="ARBA00022801"/>
    </source>
</evidence>
<reference evidence="4 5" key="1">
    <citation type="journal article" date="2021" name="Sci. Rep.">
        <title>The distribution of antibiotic resistance genes in chicken gut microbiota commensals.</title>
        <authorList>
            <person name="Juricova H."/>
            <person name="Matiasovicova J."/>
            <person name="Kubasova T."/>
            <person name="Cejkova D."/>
            <person name="Rychlik I."/>
        </authorList>
    </citation>
    <scope>NUCLEOTIDE SEQUENCE [LARGE SCALE GENOMIC DNA]</scope>
    <source>
        <strain evidence="4 5">An562</strain>
    </source>
</reference>
<dbReference type="GO" id="GO:0016787">
    <property type="term" value="F:hydrolase activity"/>
    <property type="evidence" value="ECO:0007669"/>
    <property type="project" value="UniProtKB-KW"/>
</dbReference>
<keyword evidence="5" id="KW-1185">Reference proteome</keyword>
<name>A0ABS2GW13_9BURK</name>
<evidence type="ECO:0000313" key="5">
    <source>
        <dbReference type="Proteomes" id="UP000777002"/>
    </source>
</evidence>
<sequence>MRVKVFLLPLIAVFGMSTSAALSAAEIIELWPNGAPNKSTITEAEKTDANGNIFNVTRARLEVEVPEKPNGKAIILMPGGGYSNLSMGSIEQSFAPLFRSEGFTTFVLKYRLPKGNPIVPLSDANKAVETVRGLFSKYKLHTVGVMGASAGGHLAAMSSVSCKDKSCPDFSILIYPNISMMQEETQPKSSCRNNLIGPDRSVQYDTTYSAYKHVGLTTPPAFIAVSAQDQFAGSLGSMLYTRAMVENNRPVSLHVYPSGNHGWRAEKTEAFPDGDHFTEDLKMWLRTVK</sequence>
<feature type="signal peptide" evidence="2">
    <location>
        <begin position="1"/>
        <end position="24"/>
    </location>
</feature>